<feature type="compositionally biased region" description="Basic and acidic residues" evidence="1">
    <location>
        <begin position="309"/>
        <end position="334"/>
    </location>
</feature>
<feature type="compositionally biased region" description="Basic and acidic residues" evidence="1">
    <location>
        <begin position="44"/>
        <end position="58"/>
    </location>
</feature>
<protein>
    <submittedName>
        <fullName evidence="2">Uncharacterized protein</fullName>
    </submittedName>
</protein>
<feature type="compositionally biased region" description="Low complexity" evidence="1">
    <location>
        <begin position="552"/>
        <end position="565"/>
    </location>
</feature>
<feature type="region of interest" description="Disordered" evidence="1">
    <location>
        <begin position="542"/>
        <end position="578"/>
    </location>
</feature>
<reference evidence="2" key="1">
    <citation type="submission" date="2024-02" db="EMBL/GenBank/DDBJ databases">
        <authorList>
            <consortium name="ELIXIR-Norway"/>
            <consortium name="Elixir Norway"/>
        </authorList>
    </citation>
    <scope>NUCLEOTIDE SEQUENCE</scope>
</reference>
<evidence type="ECO:0000256" key="1">
    <source>
        <dbReference type="SAM" id="MobiDB-lite"/>
    </source>
</evidence>
<evidence type="ECO:0000313" key="3">
    <source>
        <dbReference type="Proteomes" id="UP001497512"/>
    </source>
</evidence>
<accession>A0ABP0TSP1</accession>
<proteinExistence type="predicted"/>
<organism evidence="2 3">
    <name type="scientific">Sphagnum troendelagicum</name>
    <dbReference type="NCBI Taxonomy" id="128251"/>
    <lineage>
        <taxon>Eukaryota</taxon>
        <taxon>Viridiplantae</taxon>
        <taxon>Streptophyta</taxon>
        <taxon>Embryophyta</taxon>
        <taxon>Bryophyta</taxon>
        <taxon>Sphagnophytina</taxon>
        <taxon>Sphagnopsida</taxon>
        <taxon>Sphagnales</taxon>
        <taxon>Sphagnaceae</taxon>
        <taxon>Sphagnum</taxon>
    </lineage>
</organism>
<dbReference type="EMBL" id="OZ019906">
    <property type="protein sequence ID" value="CAK9203614.1"/>
    <property type="molecule type" value="Genomic_DNA"/>
</dbReference>
<dbReference type="Proteomes" id="UP001497512">
    <property type="component" value="Chromosome 14"/>
</dbReference>
<name>A0ABP0TSP1_9BRYO</name>
<feature type="region of interest" description="Disordered" evidence="1">
    <location>
        <begin position="26"/>
        <end position="73"/>
    </location>
</feature>
<feature type="region of interest" description="Disordered" evidence="1">
    <location>
        <begin position="126"/>
        <end position="152"/>
    </location>
</feature>
<sequence length="833" mass="92981">MEGALPEPKGNRDWWCSIPLEHDFDSSRREAQREDEQESNNLTPHHDRWKEGERDRGGEQAPFPLQNQHGLNERRTENKIAAGREPGEPLQRAPSEWRADLNGREINFSNRCNSKWSTRWGLEDKDREVRGPRDGHDKEVVDDKGDRGHEDSNAFHYPRVKLLDIYRTIQTLPSFAKYPDGFMEVQLLTQGKISEPLAFIIPDKEEESVLEGIQKGDIVSSGAVHSSTSIIAQHMNKGLQEDYGHGHGRGWGIGILHAPVSVDTSFFKYLFSFMARRHSEGVIDADGYAGGITRDEISQSHQVAGGSDVDWHKPKPADQSSHSERDRVIQEDRVSQSGEGSPPDETGTHTMKEVSPSVDSVVNAPMHQNHCFGPIPIFPKWMLPKDTPFLPLGTVMPHLKPKARAPPGFDALKQADETGDMFVTQGEVDSVSLNFDAQPSFDDRQERGFGGILSDPSPLVKLDILGSGNTSEAAFENQHQRGLKGMPAIDREEVPVDKLFGPNESALGLNAVVGPERKISLWKQMSAFPQMESEVLEPLKVSLPIPSPQNEPPNSLSGQPSLSSSIVAGDSHLPSHQPDLSPLLQAVFSTNLGHPTHLDRTWLDSLMRNVSLDVLYSELDGPPAHGGGVNPNHLSHHLEKLELQHLQQLESLGSSVLSISQQSSQALQPQVDSPLSQHQHPTLHWSFSTGPLQTRLMQFRLPVPQMRQSLDESHKLSSREVNELGQFMQTPAPVQVQAFEAFQHQQLLQQQQQHLQNQRSFPGHPQYDSQEIYGFSHKVSERPGMKPHNHVNTFESHQLQRERSLSALTALTSLDSLKGLPMELVTQIQEQKQ</sequence>
<evidence type="ECO:0000313" key="2">
    <source>
        <dbReference type="EMBL" id="CAK9203614.1"/>
    </source>
</evidence>
<gene>
    <name evidence="2" type="ORF">CSSPTR1EN2_LOCUS6974</name>
</gene>
<feature type="region of interest" description="Disordered" evidence="1">
    <location>
        <begin position="79"/>
        <end position="98"/>
    </location>
</feature>
<feature type="region of interest" description="Disordered" evidence="1">
    <location>
        <begin position="299"/>
        <end position="352"/>
    </location>
</feature>
<dbReference type="PANTHER" id="PTHR46992">
    <property type="entry name" value="GYF DOMAIN-CONTAINING PROTEIN"/>
    <property type="match status" value="1"/>
</dbReference>
<keyword evidence="3" id="KW-1185">Reference proteome</keyword>
<dbReference type="PANTHER" id="PTHR46992:SF1">
    <property type="entry name" value="GYF DOMAIN-CONTAINING PROTEIN"/>
    <property type="match status" value="1"/>
</dbReference>